<dbReference type="SUPFAM" id="SSF109854">
    <property type="entry name" value="DinB/YfiT-like putative metalloenzymes"/>
    <property type="match status" value="1"/>
</dbReference>
<sequence>MKEKIIKEKSRIAEWALSLKDVPEDLWFMSFKEGSWGTGEVIAHLMFWDHFVMDSRLKPFLNNEGLPDLTIDVQKINDTAAAYARSSDKQELIVEFVSARNELAGLLYSMPIEMFSQAISGKGITWSHYLLGLIEHDKNHQNQIDNFF</sequence>
<organism evidence="2 3">
    <name type="scientific">Rossellomorea vietnamensis</name>
    <dbReference type="NCBI Taxonomy" id="218284"/>
    <lineage>
        <taxon>Bacteria</taxon>
        <taxon>Bacillati</taxon>
        <taxon>Bacillota</taxon>
        <taxon>Bacilli</taxon>
        <taxon>Bacillales</taxon>
        <taxon>Bacillaceae</taxon>
        <taxon>Rossellomorea</taxon>
    </lineage>
</organism>
<comment type="caution">
    <text evidence="2">The sequence shown here is derived from an EMBL/GenBank/DDBJ whole genome shotgun (WGS) entry which is preliminary data.</text>
</comment>
<protein>
    <recommendedName>
        <fullName evidence="1">DinB-like domain-containing protein</fullName>
    </recommendedName>
</protein>
<dbReference type="EMBL" id="VTEG01000003">
    <property type="protein sequence ID" value="TYS00309.1"/>
    <property type="molecule type" value="Genomic_DNA"/>
</dbReference>
<accession>A0A5D4MFS4</accession>
<dbReference type="Proteomes" id="UP000325182">
    <property type="component" value="Unassembled WGS sequence"/>
</dbReference>
<dbReference type="InterPro" id="IPR024775">
    <property type="entry name" value="DinB-like"/>
</dbReference>
<name>A0A5D4MFS4_9BACI</name>
<feature type="domain" description="DinB-like" evidence="1">
    <location>
        <begin position="19"/>
        <end position="144"/>
    </location>
</feature>
<proteinExistence type="predicted"/>
<gene>
    <name evidence="2" type="ORF">FZC84_07135</name>
</gene>
<dbReference type="InterPro" id="IPR034660">
    <property type="entry name" value="DinB/YfiT-like"/>
</dbReference>
<dbReference type="AlphaFoldDB" id="A0A5D4MFS4"/>
<evidence type="ECO:0000313" key="2">
    <source>
        <dbReference type="EMBL" id="TYS00309.1"/>
    </source>
</evidence>
<dbReference type="RefSeq" id="WP_148953397.1">
    <property type="nucleotide sequence ID" value="NZ_VTEG01000003.1"/>
</dbReference>
<dbReference type="Gene3D" id="1.20.120.450">
    <property type="entry name" value="dinb family like domain"/>
    <property type="match status" value="1"/>
</dbReference>
<evidence type="ECO:0000313" key="3">
    <source>
        <dbReference type="Proteomes" id="UP000325182"/>
    </source>
</evidence>
<evidence type="ECO:0000259" key="1">
    <source>
        <dbReference type="Pfam" id="PF12867"/>
    </source>
</evidence>
<reference evidence="2 3" key="1">
    <citation type="submission" date="2019-08" db="EMBL/GenBank/DDBJ databases">
        <title>Bacillus genomes from the desert of Cuatro Cienegas, Coahuila.</title>
        <authorList>
            <person name="Olmedo-Alvarez G."/>
        </authorList>
    </citation>
    <scope>NUCLEOTIDE SEQUENCE [LARGE SCALE GENOMIC DNA]</scope>
    <source>
        <strain evidence="2 3">CH128b_4D</strain>
    </source>
</reference>
<dbReference type="Pfam" id="PF12867">
    <property type="entry name" value="DinB_2"/>
    <property type="match status" value="1"/>
</dbReference>